<evidence type="ECO:0000256" key="8">
    <source>
        <dbReference type="ARBA" id="ARBA00023136"/>
    </source>
</evidence>
<evidence type="ECO:0000256" key="7">
    <source>
        <dbReference type="ARBA" id="ARBA00023033"/>
    </source>
</evidence>
<keyword evidence="8" id="KW-0472">Membrane</keyword>
<dbReference type="OrthoDB" id="6141508at2759"/>
<dbReference type="GO" id="GO:0005737">
    <property type="term" value="C:cytoplasm"/>
    <property type="evidence" value="ECO:0007669"/>
    <property type="project" value="TreeGrafter"/>
</dbReference>
<comment type="similarity">
    <text evidence="3 10">Belongs to the cytochrome P450 family.</text>
</comment>
<dbReference type="GO" id="GO:0006805">
    <property type="term" value="P:xenobiotic metabolic process"/>
    <property type="evidence" value="ECO:0007669"/>
    <property type="project" value="TreeGrafter"/>
</dbReference>
<keyword evidence="7 10" id="KW-0503">Monooxygenase</keyword>
<dbReference type="PANTHER" id="PTHR24300">
    <property type="entry name" value="CYTOCHROME P450 508A4-RELATED"/>
    <property type="match status" value="1"/>
</dbReference>
<feature type="binding site" description="axial binding residue" evidence="9">
    <location>
        <position position="434"/>
    </location>
    <ligand>
        <name>heme</name>
        <dbReference type="ChEBI" id="CHEBI:30413"/>
    </ligand>
    <ligandPart>
        <name>Fe</name>
        <dbReference type="ChEBI" id="CHEBI:18248"/>
    </ligandPart>
</feature>
<name>A0A8W8LZS2_MAGGI</name>
<dbReference type="InterPro" id="IPR002401">
    <property type="entry name" value="Cyt_P450_E_grp-I"/>
</dbReference>
<evidence type="ECO:0000256" key="1">
    <source>
        <dbReference type="ARBA" id="ARBA00001971"/>
    </source>
</evidence>
<comment type="cofactor">
    <cofactor evidence="1 9">
        <name>heme</name>
        <dbReference type="ChEBI" id="CHEBI:30413"/>
    </cofactor>
</comment>
<dbReference type="InterPro" id="IPR001128">
    <property type="entry name" value="Cyt_P450"/>
</dbReference>
<dbReference type="PRINTS" id="PR00385">
    <property type="entry name" value="P450"/>
</dbReference>
<dbReference type="GO" id="GO:0008395">
    <property type="term" value="F:steroid hydroxylase activity"/>
    <property type="evidence" value="ECO:0007669"/>
    <property type="project" value="TreeGrafter"/>
</dbReference>
<dbReference type="SUPFAM" id="SSF48264">
    <property type="entry name" value="Cytochrome P450"/>
    <property type="match status" value="1"/>
</dbReference>
<keyword evidence="6 9" id="KW-0408">Iron</keyword>
<organism evidence="11 12">
    <name type="scientific">Magallana gigas</name>
    <name type="common">Pacific oyster</name>
    <name type="synonym">Crassostrea gigas</name>
    <dbReference type="NCBI Taxonomy" id="29159"/>
    <lineage>
        <taxon>Eukaryota</taxon>
        <taxon>Metazoa</taxon>
        <taxon>Spiralia</taxon>
        <taxon>Lophotrochozoa</taxon>
        <taxon>Mollusca</taxon>
        <taxon>Bivalvia</taxon>
        <taxon>Autobranchia</taxon>
        <taxon>Pteriomorphia</taxon>
        <taxon>Ostreida</taxon>
        <taxon>Ostreoidea</taxon>
        <taxon>Ostreidae</taxon>
        <taxon>Magallana</taxon>
    </lineage>
</organism>
<dbReference type="FunFam" id="1.10.630.10:FF:000036">
    <property type="entry name" value="CYtochrome P450 family"/>
    <property type="match status" value="1"/>
</dbReference>
<evidence type="ECO:0000313" key="11">
    <source>
        <dbReference type="EnsemblMetazoa" id="G30523.1:cds"/>
    </source>
</evidence>
<accession>A0A8W8LZS2</accession>
<evidence type="ECO:0000313" key="12">
    <source>
        <dbReference type="Proteomes" id="UP000005408"/>
    </source>
</evidence>
<dbReference type="EnsemblMetazoa" id="G30523.1">
    <property type="protein sequence ID" value="G30523.1:cds"/>
    <property type="gene ID" value="G30523"/>
</dbReference>
<dbReference type="PRINTS" id="PR01686">
    <property type="entry name" value="EP450ICYP2D"/>
</dbReference>
<evidence type="ECO:0000256" key="9">
    <source>
        <dbReference type="PIRSR" id="PIRSR602401-1"/>
    </source>
</evidence>
<sequence length="489" mass="55537">MDIFLVLLAIVTILLVITLMSRERKNFPPGPPGIPLLGNINDLKPESMLTTLRALHKQYGDLVSIRFFHHHLIFVGGSKSTNELLVKRGDVLGRKPYFFIGTEIFQNSGVFASSGQLWKEHRTFGITSLRNFGFGKRTLQTRIMEEIDYFLAEVDSYKGKPFDIQPLISKSIANVIAALVFGKRFELTDRTSAEMCSLLNEFVSSTAFQSSINFFPFLDYLPGDLFGSKKLKRDFDRIFEVMQSIVDEHRSTLDENNIRDYIDCFLLEQKKKDEASEDHTFTDKQLLVTVSEFFTAGMETTSTAIRWGILYLLHNPDTQKRMRKEIDNVVASGRFPLLDDKPKLPFCEAVCYEVLRIANVAPTTGPHALKDDVTMNGYVIPKNATLFIDLDSINMDPDLFPDPFKFNPDRFMSEDGVVTGTEKIGSFSTGRRVCMGESMAKMELFLFMTSLVQRYEIQKEAGKPLPSLDGIEGLTYSPKKYEICLSRID</sequence>
<keyword evidence="9 10" id="KW-0349">Heme</keyword>
<dbReference type="GO" id="GO:0016712">
    <property type="term" value="F:oxidoreductase activity, acting on paired donors, with incorporation or reduction of molecular oxygen, reduced flavin or flavoprotein as one donor, and incorporation of one atom of oxygen"/>
    <property type="evidence" value="ECO:0007669"/>
    <property type="project" value="InterPro"/>
</dbReference>
<evidence type="ECO:0000256" key="6">
    <source>
        <dbReference type="ARBA" id="ARBA00023004"/>
    </source>
</evidence>
<keyword evidence="4 9" id="KW-0479">Metal-binding</keyword>
<dbReference type="GO" id="GO:0016020">
    <property type="term" value="C:membrane"/>
    <property type="evidence" value="ECO:0007669"/>
    <property type="project" value="UniProtKB-SubCell"/>
</dbReference>
<evidence type="ECO:0000256" key="4">
    <source>
        <dbReference type="ARBA" id="ARBA00022723"/>
    </source>
</evidence>
<dbReference type="PRINTS" id="PR00463">
    <property type="entry name" value="EP450I"/>
</dbReference>
<dbReference type="InterPro" id="IPR008069">
    <property type="entry name" value="Cyt_P450_E_grp-I_CYP2D-like"/>
</dbReference>
<dbReference type="GO" id="GO:0020037">
    <property type="term" value="F:heme binding"/>
    <property type="evidence" value="ECO:0007669"/>
    <property type="project" value="InterPro"/>
</dbReference>
<comment type="subcellular location">
    <subcellularLocation>
        <location evidence="2">Membrane</location>
    </subcellularLocation>
</comment>
<dbReference type="PROSITE" id="PS00086">
    <property type="entry name" value="CYTOCHROME_P450"/>
    <property type="match status" value="1"/>
</dbReference>
<dbReference type="GO" id="GO:0005506">
    <property type="term" value="F:iron ion binding"/>
    <property type="evidence" value="ECO:0007669"/>
    <property type="project" value="InterPro"/>
</dbReference>
<proteinExistence type="inferred from homology"/>
<dbReference type="InterPro" id="IPR017972">
    <property type="entry name" value="Cyt_P450_CS"/>
</dbReference>
<evidence type="ECO:0000256" key="2">
    <source>
        <dbReference type="ARBA" id="ARBA00004370"/>
    </source>
</evidence>
<evidence type="ECO:0000256" key="5">
    <source>
        <dbReference type="ARBA" id="ARBA00023002"/>
    </source>
</evidence>
<evidence type="ECO:0000256" key="10">
    <source>
        <dbReference type="RuleBase" id="RU000461"/>
    </source>
</evidence>
<dbReference type="Pfam" id="PF00067">
    <property type="entry name" value="p450"/>
    <property type="match status" value="1"/>
</dbReference>
<protein>
    <submittedName>
        <fullName evidence="11">Uncharacterized protein</fullName>
    </submittedName>
</protein>
<reference evidence="11" key="1">
    <citation type="submission" date="2022-08" db="UniProtKB">
        <authorList>
            <consortium name="EnsemblMetazoa"/>
        </authorList>
    </citation>
    <scope>IDENTIFICATION</scope>
    <source>
        <strain evidence="11">05x7-T-G4-1.051#20</strain>
    </source>
</reference>
<dbReference type="OMA" id="EDIFWAS"/>
<dbReference type="AlphaFoldDB" id="A0A8W8LZS2"/>
<keyword evidence="12" id="KW-1185">Reference proteome</keyword>
<dbReference type="Proteomes" id="UP000005408">
    <property type="component" value="Unassembled WGS sequence"/>
</dbReference>
<keyword evidence="5 10" id="KW-0560">Oxidoreductase</keyword>
<dbReference type="Gene3D" id="1.10.630.10">
    <property type="entry name" value="Cytochrome P450"/>
    <property type="match status" value="1"/>
</dbReference>
<dbReference type="InterPro" id="IPR036396">
    <property type="entry name" value="Cyt_P450_sf"/>
</dbReference>
<dbReference type="PANTHER" id="PTHR24300:SF403">
    <property type="entry name" value="CYTOCHROME P450 306A1"/>
    <property type="match status" value="1"/>
</dbReference>
<dbReference type="GO" id="GO:0006082">
    <property type="term" value="P:organic acid metabolic process"/>
    <property type="evidence" value="ECO:0007669"/>
    <property type="project" value="TreeGrafter"/>
</dbReference>
<evidence type="ECO:0000256" key="3">
    <source>
        <dbReference type="ARBA" id="ARBA00010617"/>
    </source>
</evidence>
<dbReference type="InterPro" id="IPR050182">
    <property type="entry name" value="Cytochrome_P450_fam2"/>
</dbReference>